<protein>
    <submittedName>
        <fullName evidence="3">Uncharacterized protein</fullName>
    </submittedName>
</protein>
<keyword evidence="2" id="KW-1133">Transmembrane helix</keyword>
<keyword evidence="2" id="KW-0812">Transmembrane</keyword>
<gene>
    <name evidence="3" type="ORF">DAPPUDRAFT_241592</name>
</gene>
<name>E9GEM3_DAPPU</name>
<accession>E9GEM3</accession>
<dbReference type="EMBL" id="GL732541">
    <property type="protein sequence ID" value="EFX82057.1"/>
    <property type="molecule type" value="Genomic_DNA"/>
</dbReference>
<evidence type="ECO:0000256" key="1">
    <source>
        <dbReference type="SAM" id="MobiDB-lite"/>
    </source>
</evidence>
<evidence type="ECO:0000313" key="3">
    <source>
        <dbReference type="EMBL" id="EFX82057.1"/>
    </source>
</evidence>
<reference evidence="3 4" key="1">
    <citation type="journal article" date="2011" name="Science">
        <title>The ecoresponsive genome of Daphnia pulex.</title>
        <authorList>
            <person name="Colbourne J.K."/>
            <person name="Pfrender M.E."/>
            <person name="Gilbert D."/>
            <person name="Thomas W.K."/>
            <person name="Tucker A."/>
            <person name="Oakley T.H."/>
            <person name="Tokishita S."/>
            <person name="Aerts A."/>
            <person name="Arnold G.J."/>
            <person name="Basu M.K."/>
            <person name="Bauer D.J."/>
            <person name="Caceres C.E."/>
            <person name="Carmel L."/>
            <person name="Casola C."/>
            <person name="Choi J.H."/>
            <person name="Detter J.C."/>
            <person name="Dong Q."/>
            <person name="Dusheyko S."/>
            <person name="Eads B.D."/>
            <person name="Frohlich T."/>
            <person name="Geiler-Samerotte K.A."/>
            <person name="Gerlach D."/>
            <person name="Hatcher P."/>
            <person name="Jogdeo S."/>
            <person name="Krijgsveld J."/>
            <person name="Kriventseva E.V."/>
            <person name="Kultz D."/>
            <person name="Laforsch C."/>
            <person name="Lindquist E."/>
            <person name="Lopez J."/>
            <person name="Manak J.R."/>
            <person name="Muller J."/>
            <person name="Pangilinan J."/>
            <person name="Patwardhan R.P."/>
            <person name="Pitluck S."/>
            <person name="Pritham E.J."/>
            <person name="Rechtsteiner A."/>
            <person name="Rho M."/>
            <person name="Rogozin I.B."/>
            <person name="Sakarya O."/>
            <person name="Salamov A."/>
            <person name="Schaack S."/>
            <person name="Shapiro H."/>
            <person name="Shiga Y."/>
            <person name="Skalitzky C."/>
            <person name="Smith Z."/>
            <person name="Souvorov A."/>
            <person name="Sung W."/>
            <person name="Tang Z."/>
            <person name="Tsuchiya D."/>
            <person name="Tu H."/>
            <person name="Vos H."/>
            <person name="Wang M."/>
            <person name="Wolf Y.I."/>
            <person name="Yamagata H."/>
            <person name="Yamada T."/>
            <person name="Ye Y."/>
            <person name="Shaw J.R."/>
            <person name="Andrews J."/>
            <person name="Crease T.J."/>
            <person name="Tang H."/>
            <person name="Lucas S.M."/>
            <person name="Robertson H.M."/>
            <person name="Bork P."/>
            <person name="Koonin E.V."/>
            <person name="Zdobnov E.M."/>
            <person name="Grigoriev I.V."/>
            <person name="Lynch M."/>
            <person name="Boore J.L."/>
        </authorList>
    </citation>
    <scope>NUCLEOTIDE SEQUENCE [LARGE SCALE GENOMIC DNA]</scope>
</reference>
<keyword evidence="2" id="KW-0472">Membrane</keyword>
<keyword evidence="4" id="KW-1185">Reference proteome</keyword>
<evidence type="ECO:0000313" key="4">
    <source>
        <dbReference type="Proteomes" id="UP000000305"/>
    </source>
</evidence>
<dbReference type="Proteomes" id="UP000000305">
    <property type="component" value="Unassembled WGS sequence"/>
</dbReference>
<feature type="region of interest" description="Disordered" evidence="1">
    <location>
        <begin position="156"/>
        <end position="190"/>
    </location>
</feature>
<dbReference type="AlphaFoldDB" id="E9GEM3"/>
<feature type="compositionally biased region" description="Low complexity" evidence="1">
    <location>
        <begin position="163"/>
        <end position="178"/>
    </location>
</feature>
<dbReference type="InParanoid" id="E9GEM3"/>
<sequence>MNRCLCYHETHLSFLCIKSAQKSRRLISTADLFIVWFNILFLTPWYLYEAAAARQTEETSAEALTQCEKSLGTSLQSEKLIILFSWKRTTSQLSPTKGPRDRHVHKRSSSPYLCNGGSSSFTSRVSIDLLKEDENEGEEVYRQLLLRVSSCVTRLNVPPLRDPPQTTTTSRLRPPSRSKSPDAESCLSGNKAESLDDVALRHNHNIKPGVWIMCRSYNESANELTSVEIWESSSRSI</sequence>
<dbReference type="KEGG" id="dpx:DAPPUDRAFT_241592"/>
<proteinExistence type="predicted"/>
<evidence type="ECO:0000256" key="2">
    <source>
        <dbReference type="SAM" id="Phobius"/>
    </source>
</evidence>
<dbReference type="HOGENOM" id="CLU_1171662_0_0_1"/>
<organism evidence="3 4">
    <name type="scientific">Daphnia pulex</name>
    <name type="common">Water flea</name>
    <dbReference type="NCBI Taxonomy" id="6669"/>
    <lineage>
        <taxon>Eukaryota</taxon>
        <taxon>Metazoa</taxon>
        <taxon>Ecdysozoa</taxon>
        <taxon>Arthropoda</taxon>
        <taxon>Crustacea</taxon>
        <taxon>Branchiopoda</taxon>
        <taxon>Diplostraca</taxon>
        <taxon>Cladocera</taxon>
        <taxon>Anomopoda</taxon>
        <taxon>Daphniidae</taxon>
        <taxon>Daphnia</taxon>
    </lineage>
</organism>
<feature type="transmembrane region" description="Helical" evidence="2">
    <location>
        <begin position="26"/>
        <end position="48"/>
    </location>
</feature>